<dbReference type="GO" id="GO:0070205">
    <property type="term" value="F:2-succinyl-6-hydroxy-2,4-cyclohexadiene-1-carboxylate synthase activity"/>
    <property type="evidence" value="ECO:0007669"/>
    <property type="project" value="UniProtKB-UniRule"/>
</dbReference>
<dbReference type="Proteomes" id="UP000358366">
    <property type="component" value="Unassembled WGS sequence"/>
</dbReference>
<dbReference type="AlphaFoldDB" id="A0A564TWQ0"/>
<dbReference type="EMBL" id="CABHNI010000032">
    <property type="protein sequence ID" value="VUX11688.1"/>
    <property type="molecule type" value="Genomic_DNA"/>
</dbReference>
<proteinExistence type="inferred from homology"/>
<dbReference type="NCBIfam" id="TIGR03695">
    <property type="entry name" value="menH_SHCHC"/>
    <property type="match status" value="1"/>
</dbReference>
<evidence type="ECO:0000259" key="4">
    <source>
        <dbReference type="Pfam" id="PF00561"/>
    </source>
</evidence>
<comment type="pathway">
    <text evidence="3">Quinol/quinone metabolism; 1,4-dihydroxy-2-naphthoate biosynthesis; 1,4-dihydroxy-2-naphthoate from chorismate: step 3/7.</text>
</comment>
<comment type="pathway">
    <text evidence="3">Quinol/quinone metabolism; menaquinone biosynthesis.</text>
</comment>
<reference evidence="5 6" key="1">
    <citation type="submission" date="2019-07" db="EMBL/GenBank/DDBJ databases">
        <authorList>
            <person name="Hibberd C M."/>
            <person name="Gehrig L. J."/>
            <person name="Chang H.-W."/>
            <person name="Venkatesh S."/>
        </authorList>
    </citation>
    <scope>NUCLEOTIDE SEQUENCE [LARGE SCALE GENOMIC DNA]</scope>
    <source>
        <strain evidence="5">Dorea_formicigenerans_SSTS_Bg7063</strain>
    </source>
</reference>
<dbReference type="InterPro" id="IPR022485">
    <property type="entry name" value="SHCHC_synthase_MenH"/>
</dbReference>
<evidence type="ECO:0000256" key="3">
    <source>
        <dbReference type="HAMAP-Rule" id="MF_01660"/>
    </source>
</evidence>
<accession>A0A564TWQ0</accession>
<dbReference type="SUPFAM" id="SSF53474">
    <property type="entry name" value="alpha/beta-Hydrolases"/>
    <property type="match status" value="1"/>
</dbReference>
<dbReference type="PANTHER" id="PTHR42916:SF1">
    <property type="entry name" value="PROTEIN PHYLLO, CHLOROPLASTIC"/>
    <property type="match status" value="1"/>
</dbReference>
<organism evidence="5 6">
    <name type="scientific">Dorea formicigenerans</name>
    <dbReference type="NCBI Taxonomy" id="39486"/>
    <lineage>
        <taxon>Bacteria</taxon>
        <taxon>Bacillati</taxon>
        <taxon>Bacillota</taxon>
        <taxon>Clostridia</taxon>
        <taxon>Lachnospirales</taxon>
        <taxon>Lachnospiraceae</taxon>
        <taxon>Dorea</taxon>
    </lineage>
</organism>
<gene>
    <name evidence="3 5" type="primary">menH</name>
    <name evidence="5" type="ORF">DFSSTS7063_01905</name>
</gene>
<dbReference type="InterPro" id="IPR029058">
    <property type="entry name" value="AB_hydrolase_fold"/>
</dbReference>
<evidence type="ECO:0000313" key="6">
    <source>
        <dbReference type="Proteomes" id="UP000358366"/>
    </source>
</evidence>
<comment type="catalytic activity">
    <reaction evidence="3">
        <text>5-enolpyruvoyl-6-hydroxy-2-succinyl-cyclohex-3-ene-1-carboxylate = (1R,6R)-6-hydroxy-2-succinyl-cyclohexa-2,4-diene-1-carboxylate + pyruvate</text>
        <dbReference type="Rhea" id="RHEA:25597"/>
        <dbReference type="ChEBI" id="CHEBI:15361"/>
        <dbReference type="ChEBI" id="CHEBI:58689"/>
        <dbReference type="ChEBI" id="CHEBI:58818"/>
        <dbReference type="EC" id="4.2.99.20"/>
    </reaction>
</comment>
<evidence type="ECO:0000256" key="1">
    <source>
        <dbReference type="ARBA" id="ARBA00022428"/>
    </source>
</evidence>
<comment type="subunit">
    <text evidence="3">Monomer.</text>
</comment>
<dbReference type="PANTHER" id="PTHR42916">
    <property type="entry name" value="2-SUCCINYL-5-ENOLPYRUVYL-6-HYDROXY-3-CYCLOHEXENE-1-CARBOXYLATE SYNTHASE"/>
    <property type="match status" value="1"/>
</dbReference>
<protein>
    <recommendedName>
        <fullName evidence="3">Putative 2-succinyl-6-hydroxy-2,4-cyclohexadiene-1-carboxylate synthase</fullName>
        <shortName evidence="3">SHCHC synthase</shortName>
        <ecNumber evidence="3">4.2.99.20</ecNumber>
    </recommendedName>
</protein>
<keyword evidence="2 3" id="KW-0456">Lyase</keyword>
<name>A0A564TWQ0_9FIRM</name>
<dbReference type="UniPathway" id="UPA01057">
    <property type="reaction ID" value="UER00900"/>
</dbReference>
<comment type="function">
    <text evidence="3">Catalyzes a proton abstraction reaction that results in 2,5-elimination of pyruvate from 2-succinyl-5-enolpyruvyl-6-hydroxy-3-cyclohexene-1-carboxylate (SEPHCHC) and the formation of 2-succinyl-6-hydroxy-2,4-cyclohexadiene-1-carboxylate (SHCHC).</text>
</comment>
<dbReference type="GO" id="GO:0009234">
    <property type="term" value="P:menaquinone biosynthetic process"/>
    <property type="evidence" value="ECO:0007669"/>
    <property type="project" value="UniProtKB-UniRule"/>
</dbReference>
<dbReference type="InterPro" id="IPR000073">
    <property type="entry name" value="AB_hydrolase_1"/>
</dbReference>
<evidence type="ECO:0000256" key="2">
    <source>
        <dbReference type="ARBA" id="ARBA00023239"/>
    </source>
</evidence>
<feature type="domain" description="AB hydrolase-1" evidence="4">
    <location>
        <begin position="19"/>
        <end position="252"/>
    </location>
</feature>
<evidence type="ECO:0000313" key="5">
    <source>
        <dbReference type="EMBL" id="VUX11688.1"/>
    </source>
</evidence>
<dbReference type="Gene3D" id="3.40.50.1820">
    <property type="entry name" value="alpha/beta hydrolase"/>
    <property type="match status" value="1"/>
</dbReference>
<dbReference type="Pfam" id="PF00561">
    <property type="entry name" value="Abhydrolase_1"/>
    <property type="match status" value="1"/>
</dbReference>
<sequence length="267" mass="30950">MIKEIEQIKYHIEITGQGKPLICLHGFAENYSTWNQLHLEGYKLYKIDFIGHGNSEKPEEQSYYTLPIMLSHLHELILDVVGSSYSILGYSMGGRIGTIYALNYEKEIKALLLESSSFGIEKDNDRAKRYEKDRILAENILKNGIQWFQEYWSGQEIFETQKDLPDSVKREIKKRRLQNKENALANTLLGSGQGIFPYCGKRLEMVSFPVLYICGNMDKKYTQIGKTAQGQYKNFLFRSVLNAGHNVHLEQPETYCRIVQEFLDKNE</sequence>
<keyword evidence="1 3" id="KW-0474">Menaquinone biosynthesis</keyword>
<dbReference type="EC" id="4.2.99.20" evidence="3"/>
<comment type="similarity">
    <text evidence="3">Belongs to the AB hydrolase superfamily. MenH family.</text>
</comment>
<dbReference type="RefSeq" id="WP_144124777.1">
    <property type="nucleotide sequence ID" value="NZ_CABHNI010000032.1"/>
</dbReference>
<dbReference type="UniPathway" id="UPA00079"/>
<dbReference type="HAMAP" id="MF_01660">
    <property type="entry name" value="MenH"/>
    <property type="match status" value="1"/>
</dbReference>